<dbReference type="InterPro" id="IPR012545">
    <property type="entry name" value="DUF1697"/>
</dbReference>
<gene>
    <name evidence="1" type="ORF">CIT25_14420</name>
</gene>
<proteinExistence type="predicted"/>
<protein>
    <recommendedName>
        <fullName evidence="3">DUF1697 domain-containing protein</fullName>
    </recommendedName>
</protein>
<dbReference type="SUPFAM" id="SSF160379">
    <property type="entry name" value="SP0830-like"/>
    <property type="match status" value="1"/>
</dbReference>
<organism evidence="1 2">
    <name type="scientific">Mesorhizobium mediterraneum</name>
    <dbReference type="NCBI Taxonomy" id="43617"/>
    <lineage>
        <taxon>Bacteria</taxon>
        <taxon>Pseudomonadati</taxon>
        <taxon>Pseudomonadota</taxon>
        <taxon>Alphaproteobacteria</taxon>
        <taxon>Hyphomicrobiales</taxon>
        <taxon>Phyllobacteriaceae</taxon>
        <taxon>Mesorhizobium</taxon>
    </lineage>
</organism>
<dbReference type="RefSeq" id="WP_095485231.1">
    <property type="nucleotide sequence ID" value="NZ_CP088151.1"/>
</dbReference>
<dbReference type="PIRSF" id="PIRSF008502">
    <property type="entry name" value="UCP008502"/>
    <property type="match status" value="1"/>
</dbReference>
<dbReference type="Pfam" id="PF08002">
    <property type="entry name" value="DUF1697"/>
    <property type="match status" value="1"/>
</dbReference>
<dbReference type="Gene3D" id="3.30.70.1280">
    <property type="entry name" value="SP0830-like domains"/>
    <property type="match status" value="1"/>
</dbReference>
<keyword evidence="2" id="KW-1185">Reference proteome</keyword>
<evidence type="ECO:0000313" key="2">
    <source>
        <dbReference type="Proteomes" id="UP000216215"/>
    </source>
</evidence>
<evidence type="ECO:0008006" key="3">
    <source>
        <dbReference type="Google" id="ProtNLM"/>
    </source>
</evidence>
<dbReference type="Proteomes" id="UP000216215">
    <property type="component" value="Unassembled WGS sequence"/>
</dbReference>
<name>A0AB36R9L0_9HYPH</name>
<dbReference type="PANTHER" id="PTHR36439:SF1">
    <property type="entry name" value="DUF1697 DOMAIN-CONTAINING PROTEIN"/>
    <property type="match status" value="1"/>
</dbReference>
<dbReference type="EMBL" id="NPKI01000017">
    <property type="protein sequence ID" value="PAQ01274.1"/>
    <property type="molecule type" value="Genomic_DNA"/>
</dbReference>
<sequence>MQTYVALLYSIVLGEGRRVVMSDLRAMAQGLGLSNPRTLVATGNLVFEAQETEIAVLEGRLEAAFEATFGRHVDIIVRCANDWLMLAAGNPFPAESAAAADQVAVRVMRKPVPAEAVAALDAYVGKDEKMRAVSGDIWVVFSRETPSSRLLAAASHKRLGVGTSRNWNTVRKLAEMVGG</sequence>
<evidence type="ECO:0000313" key="1">
    <source>
        <dbReference type="EMBL" id="PAQ01274.1"/>
    </source>
</evidence>
<reference evidence="2" key="1">
    <citation type="submission" date="2017-08" db="EMBL/GenBank/DDBJ databases">
        <title>Mesorhizobium wenxinae sp. nov., a novel rhizobial species isolated from root nodules of chickpea (Cicer arietinum L.).</title>
        <authorList>
            <person name="Zhang J."/>
        </authorList>
    </citation>
    <scope>NUCLEOTIDE SEQUENCE [LARGE SCALE GENOMIC DNA]</scope>
    <source>
        <strain evidence="2">USDA 3392</strain>
    </source>
</reference>
<dbReference type="PANTHER" id="PTHR36439">
    <property type="entry name" value="BLL4334 PROTEIN"/>
    <property type="match status" value="1"/>
</dbReference>
<dbReference type="AlphaFoldDB" id="A0AB36R9L0"/>
<comment type="caution">
    <text evidence="1">The sequence shown here is derived from an EMBL/GenBank/DDBJ whole genome shotgun (WGS) entry which is preliminary data.</text>
</comment>
<accession>A0AB36R9L0</accession>